<evidence type="ECO:0000256" key="1">
    <source>
        <dbReference type="ARBA" id="ARBA00004571"/>
    </source>
</evidence>
<evidence type="ECO:0000256" key="2">
    <source>
        <dbReference type="ARBA" id="ARBA00022448"/>
    </source>
</evidence>
<evidence type="ECO:0000313" key="10">
    <source>
        <dbReference type="EMBL" id="MET6998060.1"/>
    </source>
</evidence>
<comment type="caution">
    <text evidence="10">The sequence shown here is derived from an EMBL/GenBank/DDBJ whole genome shotgun (WGS) entry which is preliminary data.</text>
</comment>
<evidence type="ECO:0000313" key="11">
    <source>
        <dbReference type="Proteomes" id="UP001549749"/>
    </source>
</evidence>
<dbReference type="InterPro" id="IPR023997">
    <property type="entry name" value="TonB-dep_OMP_SusC/RagA_CS"/>
</dbReference>
<dbReference type="Gene3D" id="3.55.50.30">
    <property type="match status" value="1"/>
</dbReference>
<proteinExistence type="inferred from homology"/>
<dbReference type="InterPro" id="IPR008969">
    <property type="entry name" value="CarboxyPept-like_regulatory"/>
</dbReference>
<organism evidence="10 11">
    <name type="scientific">Chitinophaga defluvii</name>
    <dbReference type="NCBI Taxonomy" id="3163343"/>
    <lineage>
        <taxon>Bacteria</taxon>
        <taxon>Pseudomonadati</taxon>
        <taxon>Bacteroidota</taxon>
        <taxon>Chitinophagia</taxon>
        <taxon>Chitinophagales</taxon>
        <taxon>Chitinophagaceae</taxon>
        <taxon>Chitinophaga</taxon>
    </lineage>
</organism>
<evidence type="ECO:0000256" key="5">
    <source>
        <dbReference type="ARBA" id="ARBA00023136"/>
    </source>
</evidence>
<dbReference type="PROSITE" id="PS52016">
    <property type="entry name" value="TONB_DEPENDENT_REC_3"/>
    <property type="match status" value="1"/>
</dbReference>
<evidence type="ECO:0000256" key="3">
    <source>
        <dbReference type="ARBA" id="ARBA00022452"/>
    </source>
</evidence>
<dbReference type="Gene3D" id="2.40.170.20">
    <property type="entry name" value="TonB-dependent receptor, beta-barrel domain"/>
    <property type="match status" value="1"/>
</dbReference>
<sequence length="1136" mass="124766">MKKKLLGNSMKAGAVLLCLLLGTWLPLNAAAFKDDQGERRISVKIPAGTLDKAVMQISKAANVDFSYNINELTRFQVKATAFRNEALDKVLATLLGETDLSFRNASTSVVIYRKPGQTPPAVEKRSPAPIQQQITVTGKVTDEKGEPLPGAVVRSKATGKGAITDGTGNYSITLPSAQDTLLFSYVSFQSKEEAVGGRNTINIQLTQLSQKVGEVVVTALGIKREQKALGYSMQQIDGSEVSTAKETNVINSLSGKIAGLQLYQGSGGPGGSAKIIIRGFNSLKVDGNEPLIVIDGMPLQNDQTSMGTSLWGGMDRGSDVSNINPDDIETISVLKGPAAAALYGTRGGNGVILITTKKGKAGKVRVNLNSSFTAETPLVFYDFQNEYAQGTSGQFNTNTIESWGPKITGQEVTDWTGKKRPLKADPNGVKNFFKTGTTFTNTVEVDGGTDIVTYRLGYTNLRNESIMPGYDLSRDNITGRINAFLFNKKLSIDAKLNYIKQDVKNRPFAGGYSDNIYYNFIKMPRSVTVSELNPPEEANGMPRSYYPTEQNPYWVLYNMQNNDDNDRYLSLISLQYQFTDWLKLQARHTMNFNASFNEVKTPMNTIGSQAINKGSYSFGSGTGKETNVDFLLTANRTFGPLQASVSLGGNQMRATYRGDGGQTTGLLVDKLWNITNSPTPGYYNRSITKRGMNSLYGFVNLSYKDFLFFDYTYRNDWSSTLDKKNRSFGYPSYVGSVIIDQVLRNFNVEVPRFISMVKVRGAIAEAGNDRGPYGTAPTYDIRPIPGTDAIGTELPNSRPNYELMPEIIRSSEIGLDLKLLGNRLGMDMTWYKKNAFNQIIDLGVSSTTGYNTRLINAGNVQNKGFEFTLTGSPVRQEKGFNWDITVNYSRNTNRMVELHPEVKQSIFTYFGTIMSLVLEGKDYGDFYGTDFTRNAEGKVVVDETGLPKPMASGANTLLGNFQPKWASGVYNTFSYKNLSMGFLLDIRQGGQIYSGTLASMYYYGTAAGTVNGRDEKFVVDGVFEDGKTNNVPVTAEEYWKRVAGLNGGGINSAFVYNANSVRLREVTLTYQLPRHILSRTVIKDLSLGFVARNLWIIHNSVPGIDPESSMAASASGFEYVGMPSTRSYGLNLKVGF</sequence>
<feature type="domain" description="TonB-dependent receptor plug" evidence="9">
    <location>
        <begin position="228"/>
        <end position="351"/>
    </location>
</feature>
<feature type="chain" id="PRO_5046593263" evidence="8">
    <location>
        <begin position="30"/>
        <end position="1136"/>
    </location>
</feature>
<keyword evidence="3 7" id="KW-1134">Transmembrane beta strand</keyword>
<reference evidence="10 11" key="1">
    <citation type="submission" date="2024-06" db="EMBL/GenBank/DDBJ databases">
        <title>Chitinophaga defluvii sp. nov., isolated from municipal sewage.</title>
        <authorList>
            <person name="Zhang L."/>
        </authorList>
    </citation>
    <scope>NUCLEOTIDE SEQUENCE [LARGE SCALE GENOMIC DNA]</scope>
    <source>
        <strain evidence="10 11">H8</strain>
    </source>
</reference>
<dbReference type="Gene3D" id="2.170.130.10">
    <property type="entry name" value="TonB-dependent receptor, plug domain"/>
    <property type="match status" value="1"/>
</dbReference>
<feature type="signal peptide" evidence="8">
    <location>
        <begin position="1"/>
        <end position="29"/>
    </location>
</feature>
<dbReference type="SUPFAM" id="SSF56935">
    <property type="entry name" value="Porins"/>
    <property type="match status" value="1"/>
</dbReference>
<comment type="subcellular location">
    <subcellularLocation>
        <location evidence="1 7">Cell outer membrane</location>
        <topology evidence="1 7">Multi-pass membrane protein</topology>
    </subcellularLocation>
</comment>
<dbReference type="InterPro" id="IPR023996">
    <property type="entry name" value="TonB-dep_OMP_SusC/RagA"/>
</dbReference>
<dbReference type="InterPro" id="IPR039426">
    <property type="entry name" value="TonB-dep_rcpt-like"/>
</dbReference>
<dbReference type="Pfam" id="PF13715">
    <property type="entry name" value="CarbopepD_reg_2"/>
    <property type="match status" value="1"/>
</dbReference>
<evidence type="ECO:0000256" key="6">
    <source>
        <dbReference type="ARBA" id="ARBA00023237"/>
    </source>
</evidence>
<evidence type="ECO:0000259" key="9">
    <source>
        <dbReference type="Pfam" id="PF07715"/>
    </source>
</evidence>
<keyword evidence="8" id="KW-0732">Signal</keyword>
<keyword evidence="4 7" id="KW-0812">Transmembrane</keyword>
<keyword evidence="2 7" id="KW-0813">Transport</keyword>
<gene>
    <name evidence="10" type="ORF">ABR189_11795</name>
</gene>
<dbReference type="SUPFAM" id="SSF49464">
    <property type="entry name" value="Carboxypeptidase regulatory domain-like"/>
    <property type="match status" value="1"/>
</dbReference>
<dbReference type="RefSeq" id="WP_354660695.1">
    <property type="nucleotide sequence ID" value="NZ_JBEXAC010000001.1"/>
</dbReference>
<dbReference type="EMBL" id="JBEXAC010000001">
    <property type="protein sequence ID" value="MET6998060.1"/>
    <property type="molecule type" value="Genomic_DNA"/>
</dbReference>
<dbReference type="Gene3D" id="2.60.40.1120">
    <property type="entry name" value="Carboxypeptidase-like, regulatory domain"/>
    <property type="match status" value="1"/>
</dbReference>
<dbReference type="NCBIfam" id="TIGR04057">
    <property type="entry name" value="SusC_RagA_signa"/>
    <property type="match status" value="1"/>
</dbReference>
<evidence type="ECO:0000256" key="4">
    <source>
        <dbReference type="ARBA" id="ARBA00022692"/>
    </source>
</evidence>
<name>A0ABV2T6Q9_9BACT</name>
<dbReference type="InterPro" id="IPR037066">
    <property type="entry name" value="Plug_dom_sf"/>
</dbReference>
<dbReference type="InterPro" id="IPR036942">
    <property type="entry name" value="Beta-barrel_TonB_sf"/>
</dbReference>
<dbReference type="NCBIfam" id="TIGR04056">
    <property type="entry name" value="OMP_RagA_SusC"/>
    <property type="match status" value="1"/>
</dbReference>
<accession>A0ABV2T6Q9</accession>
<dbReference type="InterPro" id="IPR012910">
    <property type="entry name" value="Plug_dom"/>
</dbReference>
<keyword evidence="6 7" id="KW-0998">Cell outer membrane</keyword>
<dbReference type="Pfam" id="PF07715">
    <property type="entry name" value="Plug"/>
    <property type="match status" value="1"/>
</dbReference>
<dbReference type="Proteomes" id="UP001549749">
    <property type="component" value="Unassembled WGS sequence"/>
</dbReference>
<protein>
    <submittedName>
        <fullName evidence="10">SusC/RagA family TonB-linked outer membrane protein</fullName>
    </submittedName>
</protein>
<evidence type="ECO:0000256" key="8">
    <source>
        <dbReference type="SAM" id="SignalP"/>
    </source>
</evidence>
<keyword evidence="11" id="KW-1185">Reference proteome</keyword>
<comment type="similarity">
    <text evidence="7">Belongs to the TonB-dependent receptor family.</text>
</comment>
<evidence type="ECO:0000256" key="7">
    <source>
        <dbReference type="PROSITE-ProRule" id="PRU01360"/>
    </source>
</evidence>
<keyword evidence="5 7" id="KW-0472">Membrane</keyword>